<evidence type="ECO:0000313" key="1">
    <source>
        <dbReference type="EMBL" id="KAH7149925.1"/>
    </source>
</evidence>
<dbReference type="Proteomes" id="UP000717696">
    <property type="component" value="Unassembled WGS sequence"/>
</dbReference>
<comment type="caution">
    <text evidence="1">The sequence shown here is derived from an EMBL/GenBank/DDBJ whole genome shotgun (WGS) entry which is preliminary data.</text>
</comment>
<keyword evidence="2" id="KW-1185">Reference proteome</keyword>
<reference evidence="1" key="1">
    <citation type="journal article" date="2021" name="Nat. Commun.">
        <title>Genetic determinants of endophytism in the Arabidopsis root mycobiome.</title>
        <authorList>
            <person name="Mesny F."/>
            <person name="Miyauchi S."/>
            <person name="Thiergart T."/>
            <person name="Pickel B."/>
            <person name="Atanasova L."/>
            <person name="Karlsson M."/>
            <person name="Huettel B."/>
            <person name="Barry K.W."/>
            <person name="Haridas S."/>
            <person name="Chen C."/>
            <person name="Bauer D."/>
            <person name="Andreopoulos W."/>
            <person name="Pangilinan J."/>
            <person name="LaButti K."/>
            <person name="Riley R."/>
            <person name="Lipzen A."/>
            <person name="Clum A."/>
            <person name="Drula E."/>
            <person name="Henrissat B."/>
            <person name="Kohler A."/>
            <person name="Grigoriev I.V."/>
            <person name="Martin F.M."/>
            <person name="Hacquard S."/>
        </authorList>
    </citation>
    <scope>NUCLEOTIDE SEQUENCE</scope>
    <source>
        <strain evidence="1">MPI-CAGE-AT-0021</strain>
    </source>
</reference>
<dbReference type="EMBL" id="JAGMUU010000006">
    <property type="protein sequence ID" value="KAH7149925.1"/>
    <property type="molecule type" value="Genomic_DNA"/>
</dbReference>
<dbReference type="AlphaFoldDB" id="A0A9P9F2B4"/>
<proteinExistence type="predicted"/>
<organism evidence="1 2">
    <name type="scientific">Dactylonectria estremocensis</name>
    <dbReference type="NCBI Taxonomy" id="1079267"/>
    <lineage>
        <taxon>Eukaryota</taxon>
        <taxon>Fungi</taxon>
        <taxon>Dikarya</taxon>
        <taxon>Ascomycota</taxon>
        <taxon>Pezizomycotina</taxon>
        <taxon>Sordariomycetes</taxon>
        <taxon>Hypocreomycetidae</taxon>
        <taxon>Hypocreales</taxon>
        <taxon>Nectriaceae</taxon>
        <taxon>Dactylonectria</taxon>
    </lineage>
</organism>
<protein>
    <submittedName>
        <fullName evidence="1">Uncharacterized protein</fullName>
    </submittedName>
</protein>
<sequence>MTDCKDKYSGIMWSYCGVDDMHCDLGNNRKVHRLHIGNYGGAVANFVVYSYGDLTSKSIAMAAASESAADSASATAGSVNVAGRLTQPSTRAGVILFEIAIVELFL</sequence>
<name>A0A9P9F2B4_9HYPO</name>
<accession>A0A9P9F2B4</accession>
<gene>
    <name evidence="1" type="ORF">B0J13DRAFT_523008</name>
</gene>
<evidence type="ECO:0000313" key="2">
    <source>
        <dbReference type="Proteomes" id="UP000717696"/>
    </source>
</evidence>